<evidence type="ECO:0000313" key="3">
    <source>
        <dbReference type="Proteomes" id="UP000054270"/>
    </source>
</evidence>
<feature type="compositionally biased region" description="Basic and acidic residues" evidence="1">
    <location>
        <begin position="46"/>
        <end position="58"/>
    </location>
</feature>
<reference evidence="3" key="1">
    <citation type="submission" date="2014-04" db="EMBL/GenBank/DDBJ databases">
        <title>Evolutionary Origins and Diversification of the Mycorrhizal Mutualists.</title>
        <authorList>
            <consortium name="DOE Joint Genome Institute"/>
            <consortium name="Mycorrhizal Genomics Consortium"/>
            <person name="Kohler A."/>
            <person name="Kuo A."/>
            <person name="Nagy L.G."/>
            <person name="Floudas D."/>
            <person name="Copeland A."/>
            <person name="Barry K.W."/>
            <person name="Cichocki N."/>
            <person name="Veneault-Fourrey C."/>
            <person name="LaButti K."/>
            <person name="Lindquist E.A."/>
            <person name="Lipzen A."/>
            <person name="Lundell T."/>
            <person name="Morin E."/>
            <person name="Murat C."/>
            <person name="Riley R."/>
            <person name="Ohm R."/>
            <person name="Sun H."/>
            <person name="Tunlid A."/>
            <person name="Henrissat B."/>
            <person name="Grigoriev I.V."/>
            <person name="Hibbett D.S."/>
            <person name="Martin F."/>
        </authorList>
    </citation>
    <scope>NUCLEOTIDE SEQUENCE [LARGE SCALE GENOMIC DNA]</scope>
    <source>
        <strain evidence="3">FD-334 SS-4</strain>
    </source>
</reference>
<name>A0A0D2M5E2_HYPSF</name>
<accession>A0A0D2M5E2</accession>
<dbReference type="AlphaFoldDB" id="A0A0D2M5E2"/>
<evidence type="ECO:0000256" key="1">
    <source>
        <dbReference type="SAM" id="MobiDB-lite"/>
    </source>
</evidence>
<keyword evidence="3" id="KW-1185">Reference proteome</keyword>
<feature type="compositionally biased region" description="Acidic residues" evidence="1">
    <location>
        <begin position="59"/>
        <end position="89"/>
    </location>
</feature>
<dbReference type="EMBL" id="KN817589">
    <property type="protein sequence ID" value="KJA18433.1"/>
    <property type="molecule type" value="Genomic_DNA"/>
</dbReference>
<sequence>MTSLPGAEATTNAIQASARKEPQPTAGNVENIAPSGTQKPENATAECKDASKTRHIDANEETEDSDSDNPEGSDDESDFDTNAEIEDDAPPTWGGYGARAPVKHTIAGPKVKPPPRPITPPENPTGKS</sequence>
<feature type="compositionally biased region" description="Pro residues" evidence="1">
    <location>
        <begin position="111"/>
        <end position="128"/>
    </location>
</feature>
<gene>
    <name evidence="2" type="ORF">HYPSUDRAFT_45291</name>
</gene>
<proteinExistence type="predicted"/>
<evidence type="ECO:0000313" key="2">
    <source>
        <dbReference type="EMBL" id="KJA18433.1"/>
    </source>
</evidence>
<feature type="compositionally biased region" description="Polar residues" evidence="1">
    <location>
        <begin position="1"/>
        <end position="15"/>
    </location>
</feature>
<dbReference type="Proteomes" id="UP000054270">
    <property type="component" value="Unassembled WGS sequence"/>
</dbReference>
<organism evidence="2 3">
    <name type="scientific">Hypholoma sublateritium (strain FD-334 SS-4)</name>
    <dbReference type="NCBI Taxonomy" id="945553"/>
    <lineage>
        <taxon>Eukaryota</taxon>
        <taxon>Fungi</taxon>
        <taxon>Dikarya</taxon>
        <taxon>Basidiomycota</taxon>
        <taxon>Agaricomycotina</taxon>
        <taxon>Agaricomycetes</taxon>
        <taxon>Agaricomycetidae</taxon>
        <taxon>Agaricales</taxon>
        <taxon>Agaricineae</taxon>
        <taxon>Strophariaceae</taxon>
        <taxon>Hypholoma</taxon>
    </lineage>
</organism>
<protein>
    <submittedName>
        <fullName evidence="2">Uncharacterized protein</fullName>
    </submittedName>
</protein>
<feature type="region of interest" description="Disordered" evidence="1">
    <location>
        <begin position="1"/>
        <end position="128"/>
    </location>
</feature>